<dbReference type="EMBL" id="AORC01000003">
    <property type="protein sequence ID" value="EYT50767.1"/>
    <property type="molecule type" value="Genomic_DNA"/>
</dbReference>
<dbReference type="AlphaFoldDB" id="A0A022L4M4"/>
<dbReference type="InterPro" id="IPR036291">
    <property type="entry name" value="NAD(P)-bd_dom_sf"/>
</dbReference>
<evidence type="ECO:0000313" key="3">
    <source>
        <dbReference type="EMBL" id="EYT50767.1"/>
    </source>
</evidence>
<organism evidence="3 4">
    <name type="scientific">Brachybacterium muris UCD-AY4</name>
    <dbReference type="NCBI Taxonomy" id="1249481"/>
    <lineage>
        <taxon>Bacteria</taxon>
        <taxon>Bacillati</taxon>
        <taxon>Actinomycetota</taxon>
        <taxon>Actinomycetes</taxon>
        <taxon>Micrococcales</taxon>
        <taxon>Dermabacteraceae</taxon>
        <taxon>Brachybacterium</taxon>
    </lineage>
</organism>
<gene>
    <name evidence="3" type="ORF">D641_0102875</name>
</gene>
<keyword evidence="1" id="KW-0521">NADP</keyword>
<dbReference type="InterPro" id="IPR011032">
    <property type="entry name" value="GroES-like_sf"/>
</dbReference>
<dbReference type="OrthoDB" id="3175656at2"/>
<proteinExistence type="predicted"/>
<dbReference type="STRING" id="1249481.D641_0102875"/>
<dbReference type="SMART" id="SM00829">
    <property type="entry name" value="PKS_ER"/>
    <property type="match status" value="1"/>
</dbReference>
<comment type="caution">
    <text evidence="3">The sequence shown here is derived from an EMBL/GenBank/DDBJ whole genome shotgun (WGS) entry which is preliminary data.</text>
</comment>
<dbReference type="InterPro" id="IPR013154">
    <property type="entry name" value="ADH-like_N"/>
</dbReference>
<accession>A0A022L4M4</accession>
<dbReference type="SUPFAM" id="SSF51735">
    <property type="entry name" value="NAD(P)-binding Rossmann-fold domains"/>
    <property type="match status" value="1"/>
</dbReference>
<dbReference type="InterPro" id="IPR051603">
    <property type="entry name" value="Zinc-ADH_QOR/CCCR"/>
</dbReference>
<dbReference type="SUPFAM" id="SSF50129">
    <property type="entry name" value="GroES-like"/>
    <property type="match status" value="1"/>
</dbReference>
<evidence type="ECO:0000259" key="2">
    <source>
        <dbReference type="SMART" id="SM00829"/>
    </source>
</evidence>
<evidence type="ECO:0000256" key="1">
    <source>
        <dbReference type="ARBA" id="ARBA00022857"/>
    </source>
</evidence>
<dbReference type="RefSeq" id="WP_017822292.1">
    <property type="nucleotide sequence ID" value="NZ_AORC01000003.1"/>
</dbReference>
<reference evidence="3 4" key="1">
    <citation type="journal article" date="2013" name="Genome Announc.">
        <title>Draft genome sequence of an Actinobacterium, Brachybacterium muris strain UCD-AY4.</title>
        <authorList>
            <person name="Lo J.R."/>
            <person name="Lang J.M."/>
            <person name="Darling A.E."/>
            <person name="Eisen J.A."/>
            <person name="Coil D.A."/>
        </authorList>
    </citation>
    <scope>NUCLEOTIDE SEQUENCE [LARGE SCALE GENOMIC DNA]</scope>
    <source>
        <strain evidence="3 4">UCD-AY4</strain>
    </source>
</reference>
<name>A0A022L4M4_9MICO</name>
<sequence length="328" mass="34587">MRAIVFDRFGGPEVLTVASDAPEPEPTPEEVLVQVTHVGLNPLDHKIRDGSSRLASQLELPAGTGREMAGTVISGGADLDDSELGSRGLAPGTRVFGMRPPGDLRGTAAEVIAIAADALSPVPTEVMHEELPRWAGLALVGLTAISAVDDAARVCAGDTVLIHGGTGGVGQLLIPMALQAGASQVWATGRAANAQRIRELGATPIAYDEEDWEKVIEEATEGRGVDVVLDTHYHSTFLPSLDHIAPGGRVVPLPTLADLTPATERGITAVIPEITVTRERLDRLVIGLREGHYPLEVSHVLPLEQISRAHELLEGGHTRGKIVLDLDA</sequence>
<protein>
    <submittedName>
        <fullName evidence="3">Zn-dependent oxidoreductase</fullName>
    </submittedName>
</protein>
<dbReference type="Pfam" id="PF13602">
    <property type="entry name" value="ADH_zinc_N_2"/>
    <property type="match status" value="1"/>
</dbReference>
<dbReference type="PANTHER" id="PTHR44154">
    <property type="entry name" value="QUINONE OXIDOREDUCTASE"/>
    <property type="match status" value="1"/>
</dbReference>
<dbReference type="CDD" id="cd05289">
    <property type="entry name" value="MDR_like_2"/>
    <property type="match status" value="1"/>
</dbReference>
<dbReference type="Proteomes" id="UP000019754">
    <property type="component" value="Unassembled WGS sequence"/>
</dbReference>
<feature type="domain" description="Enoyl reductase (ER)" evidence="2">
    <location>
        <begin position="10"/>
        <end position="324"/>
    </location>
</feature>
<dbReference type="GO" id="GO:0016491">
    <property type="term" value="F:oxidoreductase activity"/>
    <property type="evidence" value="ECO:0007669"/>
    <property type="project" value="InterPro"/>
</dbReference>
<dbReference type="Gene3D" id="3.40.50.720">
    <property type="entry name" value="NAD(P)-binding Rossmann-like Domain"/>
    <property type="match status" value="1"/>
</dbReference>
<dbReference type="PANTHER" id="PTHR44154:SF1">
    <property type="entry name" value="QUINONE OXIDOREDUCTASE"/>
    <property type="match status" value="1"/>
</dbReference>
<evidence type="ECO:0000313" key="4">
    <source>
        <dbReference type="Proteomes" id="UP000019754"/>
    </source>
</evidence>
<dbReference type="InterPro" id="IPR020843">
    <property type="entry name" value="ER"/>
</dbReference>
<dbReference type="Gene3D" id="3.90.180.10">
    <property type="entry name" value="Medium-chain alcohol dehydrogenases, catalytic domain"/>
    <property type="match status" value="1"/>
</dbReference>
<dbReference type="Pfam" id="PF08240">
    <property type="entry name" value="ADH_N"/>
    <property type="match status" value="1"/>
</dbReference>
<dbReference type="HOGENOM" id="CLU_026673_3_3_11"/>
<keyword evidence="4" id="KW-1185">Reference proteome</keyword>